<accession>A0A369BAX0</accession>
<evidence type="ECO:0000256" key="1">
    <source>
        <dbReference type="SAM" id="Phobius"/>
    </source>
</evidence>
<evidence type="ECO:0000313" key="3">
    <source>
        <dbReference type="Proteomes" id="UP000253090"/>
    </source>
</evidence>
<keyword evidence="1" id="KW-1133">Transmembrane helix</keyword>
<name>A0A369BAX0_9BACL</name>
<evidence type="ECO:0000313" key="2">
    <source>
        <dbReference type="EMBL" id="RCX17657.1"/>
    </source>
</evidence>
<organism evidence="2 3">
    <name type="scientific">Fontibacillus phaseoli</name>
    <dbReference type="NCBI Taxonomy" id="1416533"/>
    <lineage>
        <taxon>Bacteria</taxon>
        <taxon>Bacillati</taxon>
        <taxon>Bacillota</taxon>
        <taxon>Bacilli</taxon>
        <taxon>Bacillales</taxon>
        <taxon>Paenibacillaceae</taxon>
        <taxon>Fontibacillus</taxon>
    </lineage>
</organism>
<comment type="caution">
    <text evidence="2">The sequence shown here is derived from an EMBL/GenBank/DDBJ whole genome shotgun (WGS) entry which is preliminary data.</text>
</comment>
<dbReference type="AlphaFoldDB" id="A0A369BAX0"/>
<dbReference type="RefSeq" id="WP_114497769.1">
    <property type="nucleotide sequence ID" value="NZ_QPJW01000008.1"/>
</dbReference>
<dbReference type="Proteomes" id="UP000253090">
    <property type="component" value="Unassembled WGS sequence"/>
</dbReference>
<feature type="transmembrane region" description="Helical" evidence="1">
    <location>
        <begin position="78"/>
        <end position="101"/>
    </location>
</feature>
<protein>
    <submittedName>
        <fullName evidence="2">Uncharacterized protein</fullName>
    </submittedName>
</protein>
<keyword evidence="1" id="KW-0472">Membrane</keyword>
<dbReference type="EMBL" id="QPJW01000008">
    <property type="protein sequence ID" value="RCX17657.1"/>
    <property type="molecule type" value="Genomic_DNA"/>
</dbReference>
<reference evidence="2 3" key="1">
    <citation type="submission" date="2018-07" db="EMBL/GenBank/DDBJ databases">
        <title>Genomic Encyclopedia of Type Strains, Phase III (KMG-III): the genomes of soil and plant-associated and newly described type strains.</title>
        <authorList>
            <person name="Whitman W."/>
        </authorList>
    </citation>
    <scope>NUCLEOTIDE SEQUENCE [LARGE SCALE GENOMIC DNA]</scope>
    <source>
        <strain evidence="2 3">CECT 8333</strain>
    </source>
</reference>
<dbReference type="OrthoDB" id="9836536at2"/>
<gene>
    <name evidence="2" type="ORF">DFP94_10815</name>
</gene>
<sequence length="160" mass="18323">MNELERLLQVLFPENLNSKTLRLKRNLEHHFQTSIKELTKQGISYSDAFAITLEKLGGTKKINKLIKKSSESFFTSKYFIVLVSLLLGYPLIVYIIFEIFSIEEFPLLLFIPFLIGIAMLIGKLNAVSLDAKMNRFNDLNKHSDNTTVFSGGGIKYKEKK</sequence>
<keyword evidence="1" id="KW-0812">Transmembrane</keyword>
<keyword evidence="3" id="KW-1185">Reference proteome</keyword>
<proteinExistence type="predicted"/>
<feature type="transmembrane region" description="Helical" evidence="1">
    <location>
        <begin position="107"/>
        <end position="126"/>
    </location>
</feature>